<dbReference type="NCBIfam" id="TIGR03758">
    <property type="entry name" value="conj_TIGR03758"/>
    <property type="match status" value="1"/>
</dbReference>
<keyword evidence="1" id="KW-1133">Transmembrane helix</keyword>
<protein>
    <submittedName>
        <fullName evidence="2">TIGR03758 family integrating conjugative element protein</fullName>
    </submittedName>
</protein>
<gene>
    <name evidence="2" type="ORF">F7P80_12815</name>
</gene>
<sequence>MKGAMAVGFVSGSGIEPSQLRTVMLSIALGFVFVFGAWVLTKVIEALNDDHTDSTKIFRSTISLGIIISFLTYLLLKN</sequence>
<feature type="transmembrane region" description="Helical" evidence="1">
    <location>
        <begin position="20"/>
        <end position="41"/>
    </location>
</feature>
<dbReference type="RefSeq" id="WP_151045251.1">
    <property type="nucleotide sequence ID" value="NZ_VZOT01000010.1"/>
</dbReference>
<dbReference type="InterPro" id="IPR021676">
    <property type="entry name" value="DUF3262"/>
</dbReference>
<proteinExistence type="predicted"/>
<accession>A0A6A1R0G0</accession>
<evidence type="ECO:0000256" key="1">
    <source>
        <dbReference type="SAM" id="Phobius"/>
    </source>
</evidence>
<feature type="transmembrane region" description="Helical" evidence="1">
    <location>
        <begin position="57"/>
        <end position="76"/>
    </location>
</feature>
<keyword evidence="1" id="KW-0812">Transmembrane</keyword>
<organism evidence="2">
    <name type="scientific">Comamonas kerstersii</name>
    <dbReference type="NCBI Taxonomy" id="225992"/>
    <lineage>
        <taxon>Bacteria</taxon>
        <taxon>Pseudomonadati</taxon>
        <taxon>Pseudomonadota</taxon>
        <taxon>Betaproteobacteria</taxon>
        <taxon>Burkholderiales</taxon>
        <taxon>Comamonadaceae</taxon>
        <taxon>Comamonas</taxon>
    </lineage>
</organism>
<evidence type="ECO:0000313" key="2">
    <source>
        <dbReference type="EMBL" id="KAB0585799.1"/>
    </source>
</evidence>
<keyword evidence="1" id="KW-0472">Membrane</keyword>
<dbReference type="EMBL" id="VZOT01000010">
    <property type="protein sequence ID" value="KAB0585799.1"/>
    <property type="molecule type" value="Genomic_DNA"/>
</dbReference>
<comment type="caution">
    <text evidence="2">The sequence shown here is derived from an EMBL/GenBank/DDBJ whole genome shotgun (WGS) entry which is preliminary data.</text>
</comment>
<reference evidence="2" key="1">
    <citation type="submission" date="2019-09" db="EMBL/GenBank/DDBJ databases">
        <title>Draft genome sequences of 48 bacterial type strains from the CCUG.</title>
        <authorList>
            <person name="Tunovic T."/>
            <person name="Pineiro-Iglesias B."/>
            <person name="Unosson C."/>
            <person name="Inganas E."/>
            <person name="Ohlen M."/>
            <person name="Cardew S."/>
            <person name="Jensie-Markopoulos S."/>
            <person name="Salva-Serra F."/>
            <person name="Jaen-Luchoro D."/>
            <person name="Karlsson R."/>
            <person name="Svensson-Stadler L."/>
            <person name="Chun J."/>
            <person name="Moore E."/>
        </authorList>
    </citation>
    <scope>NUCLEOTIDE SEQUENCE</scope>
    <source>
        <strain evidence="2">CCUG 15333</strain>
    </source>
</reference>
<name>A0A6A1R0G0_9BURK</name>
<dbReference type="AlphaFoldDB" id="A0A6A1R0G0"/>
<dbReference type="Pfam" id="PF11660">
    <property type="entry name" value="DUF3262"/>
    <property type="match status" value="1"/>
</dbReference>